<dbReference type="SUPFAM" id="SSF49299">
    <property type="entry name" value="PKD domain"/>
    <property type="match status" value="1"/>
</dbReference>
<protein>
    <submittedName>
        <fullName evidence="2">PKD1L1</fullName>
    </submittedName>
</protein>
<evidence type="ECO:0000259" key="1">
    <source>
        <dbReference type="Pfam" id="PF00801"/>
    </source>
</evidence>
<name>A0A7J7KB90_BUGNE</name>
<evidence type="ECO:0000313" key="3">
    <source>
        <dbReference type="Proteomes" id="UP000593567"/>
    </source>
</evidence>
<organism evidence="2 3">
    <name type="scientific">Bugula neritina</name>
    <name type="common">Brown bryozoan</name>
    <name type="synonym">Sertularia neritina</name>
    <dbReference type="NCBI Taxonomy" id="10212"/>
    <lineage>
        <taxon>Eukaryota</taxon>
        <taxon>Metazoa</taxon>
        <taxon>Spiralia</taxon>
        <taxon>Lophotrochozoa</taxon>
        <taxon>Bryozoa</taxon>
        <taxon>Gymnolaemata</taxon>
        <taxon>Cheilostomatida</taxon>
        <taxon>Flustrina</taxon>
        <taxon>Buguloidea</taxon>
        <taxon>Bugulidae</taxon>
        <taxon>Bugula</taxon>
    </lineage>
</organism>
<reference evidence="2" key="1">
    <citation type="submission" date="2020-06" db="EMBL/GenBank/DDBJ databases">
        <title>Draft genome of Bugula neritina, a colonial animal packing powerful symbionts and potential medicines.</title>
        <authorList>
            <person name="Rayko M."/>
        </authorList>
    </citation>
    <scope>NUCLEOTIDE SEQUENCE [LARGE SCALE GENOMIC DNA]</scope>
    <source>
        <strain evidence="2">Kwan_BN1</strain>
    </source>
</reference>
<proteinExistence type="predicted"/>
<sequence length="861" mass="95938">MSFNILFWLIANRRSVFISFLFIFISFTISKSTCNPHSIFNSNNAHSPINSWHIGCFQLQSKNKSLLEYFESSTDSSLISEFYRNYSSAKPPPVYGSPHCNSSGFSFVAVINRQKFYCLSDLDELQEVTQSPSLLPESACSLSCVDGEYIPCGSYDHAHVSIYSSANVPRIHSATLHKPNHLFTYRLNVINGSEAESLLHVFCLFSVSNNSVSRSQAIEVKDTGDDAVISCSTEYRVYTEGEYNISVQVTTPWESRVFHRTWSVVHEVPDNADIQVHLPEYQLPTCISSQEELDLTEYKKAVKVYIDTPTPFKASVAQGINVTYTWSFDNQTDQVFHTDYLSCYSQCYESTAAYTFASLGIHTVMVNFSNTFGFTESSLSVIVVSKDIQNVTVTPRRQLLLLGERSELRFSVTTSSRYFTHIEIDMGDDSPLTRLSLVDRSISGADVSADDGQLQTYEQVRSSYGVGCVLDYVHYILYLDREGTFNLTWSVFNNQTFFNSSQPIQYSVYRRITGLKFDGHVSYEVGMSARVTAYFTSVSHIHTTRWTLTNSLTQQVVYNISGERLDTFTRVMNVTGAYTLACEVWNDADRGVTGEVDLLVTERLGSLTVSTSDDILLTSTQTTHSFSALLESGLGAEFVWNVTSPHKTAVHKSTQNLGLMAKMNVTFVYPDVYTISVLARIGSSVTPVRFVRKVNVYEKVTHVTCKAPAEPSSPCSLVGYAKTGSSVNMAFHFPSETLTQQADSDEEVKVTPSTCPPVGTHTVRLVASNPISSYEVNCSLIVLPRVSAVSAGVTSSHHIQLEAALSPTSGVFYSIYIHLLSLTQWPTLSHQTNYRQTQLIDHPEVVEPGKNFSVQIKVCPV</sequence>
<dbReference type="Proteomes" id="UP000593567">
    <property type="component" value="Unassembled WGS sequence"/>
</dbReference>
<gene>
    <name evidence="2" type="ORF">EB796_006595</name>
</gene>
<dbReference type="InterPro" id="IPR035986">
    <property type="entry name" value="PKD_dom_sf"/>
</dbReference>
<accession>A0A7J7KB90</accession>
<evidence type="ECO:0000313" key="2">
    <source>
        <dbReference type="EMBL" id="KAF6035101.1"/>
    </source>
</evidence>
<dbReference type="EMBL" id="VXIV02000936">
    <property type="protein sequence ID" value="KAF6035101.1"/>
    <property type="molecule type" value="Genomic_DNA"/>
</dbReference>
<dbReference type="InterPro" id="IPR000601">
    <property type="entry name" value="PKD_dom"/>
</dbReference>
<dbReference type="Pfam" id="PF00801">
    <property type="entry name" value="PKD"/>
    <property type="match status" value="1"/>
</dbReference>
<keyword evidence="3" id="KW-1185">Reference proteome</keyword>
<comment type="caution">
    <text evidence="2">The sequence shown here is derived from an EMBL/GenBank/DDBJ whole genome shotgun (WGS) entry which is preliminary data.</text>
</comment>
<feature type="domain" description="PKD" evidence="1">
    <location>
        <begin position="309"/>
        <end position="383"/>
    </location>
</feature>
<dbReference type="AlphaFoldDB" id="A0A7J7KB90"/>